<gene>
    <name evidence="4" type="ORF">CDAUBV1_LOCUS2857</name>
</gene>
<dbReference type="InterPro" id="IPR036400">
    <property type="entry name" value="Cyt_B5-like_heme/steroid_sf"/>
</dbReference>
<dbReference type="SMART" id="SM01117">
    <property type="entry name" value="Cyt-b5"/>
    <property type="match status" value="1"/>
</dbReference>
<comment type="caution">
    <text evidence="4">The sequence shown here is derived from an EMBL/GenBank/DDBJ whole genome shotgun (WGS) entry which is preliminary data.</text>
</comment>
<organism evidence="4 5">
    <name type="scientific">Calicophoron daubneyi</name>
    <name type="common">Rumen fluke</name>
    <name type="synonym">Paramphistomum daubneyi</name>
    <dbReference type="NCBI Taxonomy" id="300641"/>
    <lineage>
        <taxon>Eukaryota</taxon>
        <taxon>Metazoa</taxon>
        <taxon>Spiralia</taxon>
        <taxon>Lophotrochozoa</taxon>
        <taxon>Platyhelminthes</taxon>
        <taxon>Trematoda</taxon>
        <taxon>Digenea</taxon>
        <taxon>Plagiorchiida</taxon>
        <taxon>Pronocephalata</taxon>
        <taxon>Paramphistomoidea</taxon>
        <taxon>Paramphistomidae</taxon>
        <taxon>Calicophoron</taxon>
    </lineage>
</organism>
<dbReference type="GO" id="GO:0016020">
    <property type="term" value="C:membrane"/>
    <property type="evidence" value="ECO:0007669"/>
    <property type="project" value="TreeGrafter"/>
</dbReference>
<name>A0AAV2T560_CALDB</name>
<keyword evidence="2" id="KW-1133">Transmembrane helix</keyword>
<dbReference type="PANTHER" id="PTHR10281:SF106">
    <property type="entry name" value="IP06960P-RELATED"/>
    <property type="match status" value="1"/>
</dbReference>
<dbReference type="Proteomes" id="UP001497525">
    <property type="component" value="Unassembled WGS sequence"/>
</dbReference>
<dbReference type="InterPro" id="IPR050577">
    <property type="entry name" value="MAPR/NEUFC/NENF-like"/>
</dbReference>
<dbReference type="InterPro" id="IPR001199">
    <property type="entry name" value="Cyt_B5-like_heme/steroid-bd"/>
</dbReference>
<dbReference type="Gene3D" id="3.10.120.10">
    <property type="entry name" value="Cytochrome b5-like heme/steroid binding domain"/>
    <property type="match status" value="1"/>
</dbReference>
<feature type="transmembrane region" description="Helical" evidence="2">
    <location>
        <begin position="45"/>
        <end position="70"/>
    </location>
</feature>
<dbReference type="AlphaFoldDB" id="A0AAV2T560"/>
<evidence type="ECO:0000256" key="1">
    <source>
        <dbReference type="ARBA" id="ARBA00038357"/>
    </source>
</evidence>
<dbReference type="FunFam" id="3.10.120.10:FF:000003">
    <property type="entry name" value="membrane-associated progesterone receptor component 1"/>
    <property type="match status" value="1"/>
</dbReference>
<comment type="similarity">
    <text evidence="1">Belongs to the cytochrome b5 family. MAPR subfamily.</text>
</comment>
<dbReference type="GO" id="GO:0005783">
    <property type="term" value="C:endoplasmic reticulum"/>
    <property type="evidence" value="ECO:0007669"/>
    <property type="project" value="TreeGrafter"/>
</dbReference>
<dbReference type="SUPFAM" id="SSF55856">
    <property type="entry name" value="Cytochrome b5-like heme/steroid binding domain"/>
    <property type="match status" value="1"/>
</dbReference>
<reference evidence="4" key="1">
    <citation type="submission" date="2024-06" db="EMBL/GenBank/DDBJ databases">
        <authorList>
            <person name="Liu X."/>
            <person name="Lenzi L."/>
            <person name="Haldenby T S."/>
            <person name="Uol C."/>
        </authorList>
    </citation>
    <scope>NUCLEOTIDE SEQUENCE</scope>
</reference>
<evidence type="ECO:0000259" key="3">
    <source>
        <dbReference type="SMART" id="SM01117"/>
    </source>
</evidence>
<keyword evidence="2" id="KW-0812">Transmembrane</keyword>
<accession>A0AAV2T560</accession>
<sequence>MTSYTILCPSLSNRHLKSTGKHGVLLKHKLNEMSFLAHFSQGLNFLLSCLTCPLNIFLFIVCILLVYFIFRPSFHKRRTKLRYLPKLSKRDFTLEELRQFNGYGPEERILIAVNGKVFDVSNSGQDLYGKSAPYAAFAGRDASRALACFKADVSCVNNSYDDLSDLSPAQMNTLREWELQFLDKYDYVGRLLKPGEPHRVYESSADLLTNAPSEKKLA</sequence>
<evidence type="ECO:0000313" key="4">
    <source>
        <dbReference type="EMBL" id="CAL5130687.1"/>
    </source>
</evidence>
<feature type="domain" description="Cytochrome b5 heme-binding" evidence="3">
    <location>
        <begin position="92"/>
        <end position="192"/>
    </location>
</feature>
<evidence type="ECO:0000313" key="5">
    <source>
        <dbReference type="Proteomes" id="UP001497525"/>
    </source>
</evidence>
<protein>
    <recommendedName>
        <fullName evidence="3">Cytochrome b5 heme-binding domain-containing protein</fullName>
    </recommendedName>
</protein>
<proteinExistence type="inferred from homology"/>
<evidence type="ECO:0000256" key="2">
    <source>
        <dbReference type="SAM" id="Phobius"/>
    </source>
</evidence>
<dbReference type="Pfam" id="PF00173">
    <property type="entry name" value="Cyt-b5"/>
    <property type="match status" value="1"/>
</dbReference>
<dbReference type="EMBL" id="CAXLJL010000069">
    <property type="protein sequence ID" value="CAL5130687.1"/>
    <property type="molecule type" value="Genomic_DNA"/>
</dbReference>
<keyword evidence="2" id="KW-0472">Membrane</keyword>
<dbReference type="PANTHER" id="PTHR10281">
    <property type="entry name" value="MEMBRANE-ASSOCIATED PROGESTERONE RECEPTOR COMPONENT-RELATED"/>
    <property type="match status" value="1"/>
</dbReference>